<organism evidence="1 2">
    <name type="scientific">Tumidithrix elongata BACA0141</name>
    <dbReference type="NCBI Taxonomy" id="2716417"/>
    <lineage>
        <taxon>Bacteria</taxon>
        <taxon>Bacillati</taxon>
        <taxon>Cyanobacteriota</taxon>
        <taxon>Cyanophyceae</taxon>
        <taxon>Pseudanabaenales</taxon>
        <taxon>Pseudanabaenaceae</taxon>
        <taxon>Tumidithrix</taxon>
        <taxon>Tumidithrix elongata</taxon>
    </lineage>
</organism>
<comment type="caution">
    <text evidence="1">The sequence shown here is derived from an EMBL/GenBank/DDBJ whole genome shotgun (WGS) entry which is preliminary data.</text>
</comment>
<evidence type="ECO:0000313" key="2">
    <source>
        <dbReference type="Proteomes" id="UP001333818"/>
    </source>
</evidence>
<dbReference type="AlphaFoldDB" id="A0AAW9PZ98"/>
<dbReference type="Pfam" id="PF12974">
    <property type="entry name" value="Phosphonate-bd"/>
    <property type="match status" value="1"/>
</dbReference>
<protein>
    <submittedName>
        <fullName evidence="1">PhnD/SsuA/transferrin family substrate-binding protein</fullName>
    </submittedName>
</protein>
<dbReference type="EMBL" id="JAZBJZ010000169">
    <property type="protein sequence ID" value="MEE3719772.1"/>
    <property type="molecule type" value="Genomic_DNA"/>
</dbReference>
<dbReference type="SUPFAM" id="SSF53850">
    <property type="entry name" value="Periplasmic binding protein-like II"/>
    <property type="match status" value="1"/>
</dbReference>
<reference evidence="1" key="1">
    <citation type="submission" date="2024-01" db="EMBL/GenBank/DDBJ databases">
        <title>Bank of Algae and Cyanobacteria of the Azores (BACA) strain genomes.</title>
        <authorList>
            <person name="Luz R."/>
            <person name="Cordeiro R."/>
            <person name="Fonseca A."/>
            <person name="Goncalves V."/>
        </authorList>
    </citation>
    <scope>NUCLEOTIDE SEQUENCE</scope>
    <source>
        <strain evidence="1">BACA0141</strain>
    </source>
</reference>
<evidence type="ECO:0000313" key="1">
    <source>
        <dbReference type="EMBL" id="MEE3719772.1"/>
    </source>
</evidence>
<name>A0AAW9PZ98_9CYAN</name>
<dbReference type="RefSeq" id="WP_330486209.1">
    <property type="nucleotide sequence ID" value="NZ_JAZBJZ010000169.1"/>
</dbReference>
<keyword evidence="2" id="KW-1185">Reference proteome</keyword>
<dbReference type="PANTHER" id="PTHR35841">
    <property type="entry name" value="PHOSPHONATES-BINDING PERIPLASMIC PROTEIN"/>
    <property type="match status" value="1"/>
</dbReference>
<dbReference type="Gene3D" id="3.40.190.10">
    <property type="entry name" value="Periplasmic binding protein-like II"/>
    <property type="match status" value="2"/>
</dbReference>
<sequence>MFSRRLLLSHFLLGLLVSCTQGTPTSRKKLIVGIVGYGEGNKSIDQYARFKDHLSAQTNSVIELEPAFNEVKALEQIQRRVWSLVFAPPGLAAIAISKEQYIPLFPIQGVANLHSVLVVKKDSPIQKLQDLQDQAIALGQVGSATGYYLPIFDLYGLKLSEIVFAPTPKAILEMVDAGTVAAGAVSKPEFDRFSLELGQQKFRILQSSSKSVPPGMVLLAPTVERNEQEQIAAAMKSASPTIIAEAGYITNVPLPDYAFLIEVVERVRPIVTRIKQKPAPLYEEKRETGKT</sequence>
<gene>
    <name evidence="1" type="ORF">V2H45_23805</name>
</gene>
<dbReference type="PROSITE" id="PS51257">
    <property type="entry name" value="PROKAR_LIPOPROTEIN"/>
    <property type="match status" value="1"/>
</dbReference>
<accession>A0AAW9PZ98</accession>
<dbReference type="PANTHER" id="PTHR35841:SF1">
    <property type="entry name" value="PHOSPHONATES-BINDING PERIPLASMIC PROTEIN"/>
    <property type="match status" value="1"/>
</dbReference>
<proteinExistence type="predicted"/>
<dbReference type="Proteomes" id="UP001333818">
    <property type="component" value="Unassembled WGS sequence"/>
</dbReference>